<dbReference type="EMBL" id="JACYNP010000026">
    <property type="protein sequence ID" value="MBD8124499.1"/>
    <property type="molecule type" value="Genomic_DNA"/>
</dbReference>
<protein>
    <submittedName>
        <fullName evidence="2">Type IV secretion protein Rhs</fullName>
    </submittedName>
</protein>
<evidence type="ECO:0000313" key="3">
    <source>
        <dbReference type="Proteomes" id="UP000625247"/>
    </source>
</evidence>
<keyword evidence="3" id="KW-1185">Reference proteome</keyword>
<evidence type="ECO:0000256" key="1">
    <source>
        <dbReference type="SAM" id="MobiDB-lite"/>
    </source>
</evidence>
<comment type="caution">
    <text evidence="2">The sequence shown here is derived from an EMBL/GenBank/DDBJ whole genome shotgun (WGS) entry which is preliminary data.</text>
</comment>
<feature type="non-terminal residue" evidence="2">
    <location>
        <position position="1"/>
    </location>
</feature>
<organism evidence="2 3">
    <name type="scientific">Pseudomonas lutea</name>
    <dbReference type="NCBI Taxonomy" id="243924"/>
    <lineage>
        <taxon>Bacteria</taxon>
        <taxon>Pseudomonadati</taxon>
        <taxon>Pseudomonadota</taxon>
        <taxon>Gammaproteobacteria</taxon>
        <taxon>Pseudomonadales</taxon>
        <taxon>Pseudomonadaceae</taxon>
        <taxon>Pseudomonas</taxon>
    </lineage>
</organism>
<feature type="compositionally biased region" description="Basic residues" evidence="1">
    <location>
        <begin position="52"/>
        <end position="61"/>
    </location>
</feature>
<reference evidence="2 3" key="1">
    <citation type="journal article" date="2020" name="FEMS Microbiol. Ecol.">
        <title>Temporal dynamics of bacterial communities during seed development and maturation.</title>
        <authorList>
            <person name="Chesneau G."/>
            <person name="Torres-Cortes G."/>
            <person name="Briand M."/>
            <person name="Darrasse A."/>
            <person name="Preveaux A."/>
            <person name="Marais C."/>
            <person name="Jacques M.A."/>
            <person name="Shade A."/>
            <person name="Barret M."/>
        </authorList>
    </citation>
    <scope>NUCLEOTIDE SEQUENCE [LARGE SCALE GENOMIC DNA]</scope>
    <source>
        <strain evidence="2 3">CFBP13723</strain>
    </source>
</reference>
<accession>A0ABR9AED1</accession>
<dbReference type="Gene3D" id="2.180.10.10">
    <property type="entry name" value="RHS repeat-associated core"/>
    <property type="match status" value="1"/>
</dbReference>
<name>A0ABR9AED1_9PSED</name>
<gene>
    <name evidence="2" type="ORF">IFT62_25200</name>
</gene>
<dbReference type="Proteomes" id="UP000625247">
    <property type="component" value="Unassembled WGS sequence"/>
</dbReference>
<proteinExistence type="predicted"/>
<sequence length="150" mass="17473">WLNRLHYGSGHLHQINLDGQIISDFERDRLHREVLRSQGQISTRSQYDRTGRLRSRSRRATHQPPQLPAESSKEFEYDPADNLIGRLHRNRQRDQRTLLHYDATARIMASQYSLQGHSETFAYDAAANLLDGPQSRAGRVVHNRLLTYQD</sequence>
<feature type="non-terminal residue" evidence="2">
    <location>
        <position position="150"/>
    </location>
</feature>
<feature type="region of interest" description="Disordered" evidence="1">
    <location>
        <begin position="36"/>
        <end position="75"/>
    </location>
</feature>
<evidence type="ECO:0000313" key="2">
    <source>
        <dbReference type="EMBL" id="MBD8124499.1"/>
    </source>
</evidence>